<dbReference type="PANTHER" id="PTHR47723">
    <property type="entry name" value="OS05G0353850 PROTEIN"/>
    <property type="match status" value="1"/>
</dbReference>
<evidence type="ECO:0000313" key="4">
    <source>
        <dbReference type="Proteomes" id="UP001415857"/>
    </source>
</evidence>
<dbReference type="Gene3D" id="3.30.420.10">
    <property type="entry name" value="Ribonuclease H-like superfamily/Ribonuclease H"/>
    <property type="match status" value="1"/>
</dbReference>
<dbReference type="InterPro" id="IPR012337">
    <property type="entry name" value="RNaseH-like_sf"/>
</dbReference>
<feature type="domain" description="RNase H type-1" evidence="2">
    <location>
        <begin position="31"/>
        <end position="103"/>
    </location>
</feature>
<dbReference type="PANTHER" id="PTHR47723:SF19">
    <property type="entry name" value="POLYNUCLEOTIDYL TRANSFERASE, RIBONUCLEASE H-LIKE SUPERFAMILY PROTEIN"/>
    <property type="match status" value="1"/>
</dbReference>
<evidence type="ECO:0000256" key="1">
    <source>
        <dbReference type="SAM" id="Phobius"/>
    </source>
</evidence>
<dbReference type="Pfam" id="PF13456">
    <property type="entry name" value="RVT_3"/>
    <property type="match status" value="1"/>
</dbReference>
<dbReference type="GO" id="GO:0003676">
    <property type="term" value="F:nucleic acid binding"/>
    <property type="evidence" value="ECO:0007669"/>
    <property type="project" value="InterPro"/>
</dbReference>
<name>A0AAP0R7Z0_LIQFO</name>
<proteinExistence type="predicted"/>
<gene>
    <name evidence="3" type="ORF">L1049_002057</name>
</gene>
<dbReference type="InterPro" id="IPR036397">
    <property type="entry name" value="RNaseH_sf"/>
</dbReference>
<evidence type="ECO:0000313" key="3">
    <source>
        <dbReference type="EMBL" id="KAK9271694.1"/>
    </source>
</evidence>
<keyword evidence="1" id="KW-0472">Membrane</keyword>
<dbReference type="InterPro" id="IPR053151">
    <property type="entry name" value="RNase_H-like"/>
</dbReference>
<keyword evidence="1" id="KW-0812">Transmembrane</keyword>
<organism evidence="3 4">
    <name type="scientific">Liquidambar formosana</name>
    <name type="common">Formosan gum</name>
    <dbReference type="NCBI Taxonomy" id="63359"/>
    <lineage>
        <taxon>Eukaryota</taxon>
        <taxon>Viridiplantae</taxon>
        <taxon>Streptophyta</taxon>
        <taxon>Embryophyta</taxon>
        <taxon>Tracheophyta</taxon>
        <taxon>Spermatophyta</taxon>
        <taxon>Magnoliopsida</taxon>
        <taxon>eudicotyledons</taxon>
        <taxon>Gunneridae</taxon>
        <taxon>Pentapetalae</taxon>
        <taxon>Saxifragales</taxon>
        <taxon>Altingiaceae</taxon>
        <taxon>Liquidambar</taxon>
    </lineage>
</organism>
<protein>
    <recommendedName>
        <fullName evidence="2">RNase H type-1 domain-containing protein</fullName>
    </recommendedName>
</protein>
<sequence>MSRTKEWVSSSRLAKERLVKSVRYIAWSFPPPAWVKLNTDGSSRGNPGESAGGGLLRDDVGNWIVGFGVNIGVCSVFGAEFWALFHGLKIAWEERVRKVIVAF</sequence>
<dbReference type="EMBL" id="JBBPBK010000013">
    <property type="protein sequence ID" value="KAK9271694.1"/>
    <property type="molecule type" value="Genomic_DNA"/>
</dbReference>
<dbReference type="CDD" id="cd06222">
    <property type="entry name" value="RNase_H_like"/>
    <property type="match status" value="1"/>
</dbReference>
<accession>A0AAP0R7Z0</accession>
<keyword evidence="1" id="KW-1133">Transmembrane helix</keyword>
<dbReference type="PROSITE" id="PS50879">
    <property type="entry name" value="RNASE_H_1"/>
    <property type="match status" value="1"/>
</dbReference>
<comment type="caution">
    <text evidence="3">The sequence shown here is derived from an EMBL/GenBank/DDBJ whole genome shotgun (WGS) entry which is preliminary data.</text>
</comment>
<keyword evidence="4" id="KW-1185">Reference proteome</keyword>
<evidence type="ECO:0000259" key="2">
    <source>
        <dbReference type="PROSITE" id="PS50879"/>
    </source>
</evidence>
<dbReference type="InterPro" id="IPR002156">
    <property type="entry name" value="RNaseH_domain"/>
</dbReference>
<dbReference type="GO" id="GO:0004523">
    <property type="term" value="F:RNA-DNA hybrid ribonuclease activity"/>
    <property type="evidence" value="ECO:0007669"/>
    <property type="project" value="InterPro"/>
</dbReference>
<feature type="transmembrane region" description="Helical" evidence="1">
    <location>
        <begin position="63"/>
        <end position="85"/>
    </location>
</feature>
<reference evidence="3 4" key="1">
    <citation type="journal article" date="2024" name="Plant J.">
        <title>Genome sequences and population genomics reveal climatic adaptation and genomic divergence between two closely related sweetgum species.</title>
        <authorList>
            <person name="Xu W.Q."/>
            <person name="Ren C.Q."/>
            <person name="Zhang X.Y."/>
            <person name="Comes H.P."/>
            <person name="Liu X.H."/>
            <person name="Li Y.G."/>
            <person name="Kettle C.J."/>
            <person name="Jalonen R."/>
            <person name="Gaisberger H."/>
            <person name="Ma Y.Z."/>
            <person name="Qiu Y.X."/>
        </authorList>
    </citation>
    <scope>NUCLEOTIDE SEQUENCE [LARGE SCALE GENOMIC DNA]</scope>
    <source>
        <strain evidence="3">Hangzhou</strain>
    </source>
</reference>
<dbReference type="InterPro" id="IPR044730">
    <property type="entry name" value="RNase_H-like_dom_plant"/>
</dbReference>
<dbReference type="AlphaFoldDB" id="A0AAP0R7Z0"/>
<dbReference type="Proteomes" id="UP001415857">
    <property type="component" value="Unassembled WGS sequence"/>
</dbReference>
<dbReference type="SUPFAM" id="SSF53098">
    <property type="entry name" value="Ribonuclease H-like"/>
    <property type="match status" value="1"/>
</dbReference>